<reference evidence="3" key="1">
    <citation type="submission" date="2020-03" db="EMBL/GenBank/DDBJ databases">
        <title>A high-quality chromosome-level genome assembly of a woody plant with both climbing and erect habits, Rhamnella rubrinervis.</title>
        <authorList>
            <person name="Lu Z."/>
            <person name="Yang Y."/>
            <person name="Zhu X."/>
            <person name="Sun Y."/>
        </authorList>
    </citation>
    <scope>NUCLEOTIDE SEQUENCE</scope>
    <source>
        <strain evidence="3">BYM</strain>
        <tissue evidence="3">Leaf</tissue>
    </source>
</reference>
<evidence type="ECO:0000313" key="3">
    <source>
        <dbReference type="EMBL" id="KAF3433509.1"/>
    </source>
</evidence>
<accession>A0A8K0GPA2</accession>
<proteinExistence type="predicted"/>
<protein>
    <recommendedName>
        <fullName evidence="2">Retrotransposon gag domain-containing protein</fullName>
    </recommendedName>
</protein>
<dbReference type="AlphaFoldDB" id="A0A8K0GPA2"/>
<gene>
    <name evidence="3" type="ORF">FNV43_RR24611</name>
</gene>
<dbReference type="InterPro" id="IPR005162">
    <property type="entry name" value="Retrotrans_gag_dom"/>
</dbReference>
<keyword evidence="4" id="KW-1185">Reference proteome</keyword>
<comment type="caution">
    <text evidence="3">The sequence shown here is derived from an EMBL/GenBank/DDBJ whole genome shotgun (WGS) entry which is preliminary data.</text>
</comment>
<sequence>MLSFDTSLQDTKKKLKGDLEDMDFETSNARVKDKDDWVSNDNEDEDPETLPYYHSDEFHDDSSNEEFKELFLKKYFPFVKRNEKEADLILLTQGNLSLVEYERKFD</sequence>
<dbReference type="EMBL" id="VOIH02000011">
    <property type="protein sequence ID" value="KAF3433509.1"/>
    <property type="molecule type" value="Genomic_DNA"/>
</dbReference>
<feature type="domain" description="Retrotransposon gag" evidence="2">
    <location>
        <begin position="62"/>
        <end position="105"/>
    </location>
</feature>
<dbReference type="Pfam" id="PF03732">
    <property type="entry name" value="Retrotrans_gag"/>
    <property type="match status" value="1"/>
</dbReference>
<evidence type="ECO:0000256" key="1">
    <source>
        <dbReference type="SAM" id="MobiDB-lite"/>
    </source>
</evidence>
<organism evidence="3 4">
    <name type="scientific">Rhamnella rubrinervis</name>
    <dbReference type="NCBI Taxonomy" id="2594499"/>
    <lineage>
        <taxon>Eukaryota</taxon>
        <taxon>Viridiplantae</taxon>
        <taxon>Streptophyta</taxon>
        <taxon>Embryophyta</taxon>
        <taxon>Tracheophyta</taxon>
        <taxon>Spermatophyta</taxon>
        <taxon>Magnoliopsida</taxon>
        <taxon>eudicotyledons</taxon>
        <taxon>Gunneridae</taxon>
        <taxon>Pentapetalae</taxon>
        <taxon>rosids</taxon>
        <taxon>fabids</taxon>
        <taxon>Rosales</taxon>
        <taxon>Rhamnaceae</taxon>
        <taxon>rhamnoid group</taxon>
        <taxon>Rhamneae</taxon>
        <taxon>Rhamnella</taxon>
    </lineage>
</organism>
<dbReference type="Proteomes" id="UP000796880">
    <property type="component" value="Unassembled WGS sequence"/>
</dbReference>
<feature type="region of interest" description="Disordered" evidence="1">
    <location>
        <begin position="33"/>
        <end position="57"/>
    </location>
</feature>
<evidence type="ECO:0000313" key="4">
    <source>
        <dbReference type="Proteomes" id="UP000796880"/>
    </source>
</evidence>
<name>A0A8K0GPA2_9ROSA</name>
<evidence type="ECO:0000259" key="2">
    <source>
        <dbReference type="Pfam" id="PF03732"/>
    </source>
</evidence>